<dbReference type="InterPro" id="IPR016181">
    <property type="entry name" value="Acyl_CoA_acyltransferase"/>
</dbReference>
<dbReference type="GO" id="GO:0008080">
    <property type="term" value="F:N-acetyltransferase activity"/>
    <property type="evidence" value="ECO:0007669"/>
    <property type="project" value="TreeGrafter"/>
</dbReference>
<proteinExistence type="predicted"/>
<dbReference type="SUPFAM" id="SSF55729">
    <property type="entry name" value="Acyl-CoA N-acyltransferases (Nat)"/>
    <property type="match status" value="1"/>
</dbReference>
<dbReference type="PANTHER" id="PTHR20905:SF28">
    <property type="entry name" value="GH28833P-RELATED"/>
    <property type="match status" value="1"/>
</dbReference>
<dbReference type="AlphaFoldDB" id="A0AA38MI84"/>
<reference evidence="1" key="1">
    <citation type="journal article" date="2023" name="G3 (Bethesda)">
        <title>Whole genome assemblies of Zophobas morio and Tenebrio molitor.</title>
        <authorList>
            <person name="Kaur S."/>
            <person name="Stinson S.A."/>
            <person name="diCenzo G.C."/>
        </authorList>
    </citation>
    <scope>NUCLEOTIDE SEQUENCE</scope>
    <source>
        <strain evidence="1">QUZm001</strain>
    </source>
</reference>
<name>A0AA38MI84_9CUCU</name>
<evidence type="ECO:0000313" key="2">
    <source>
        <dbReference type="Proteomes" id="UP001168821"/>
    </source>
</evidence>
<comment type="caution">
    <text evidence="1">The sequence shown here is derived from an EMBL/GenBank/DDBJ whole genome shotgun (WGS) entry which is preliminary data.</text>
</comment>
<evidence type="ECO:0008006" key="3">
    <source>
        <dbReference type="Google" id="ProtNLM"/>
    </source>
</evidence>
<keyword evidence="2" id="KW-1185">Reference proteome</keyword>
<protein>
    <recommendedName>
        <fullName evidence="3">N-acetyltransferase domain-containing protein</fullName>
    </recommendedName>
</protein>
<gene>
    <name evidence="1" type="ORF">Zmor_016168</name>
</gene>
<evidence type="ECO:0000313" key="1">
    <source>
        <dbReference type="EMBL" id="KAJ3657143.1"/>
    </source>
</evidence>
<dbReference type="Proteomes" id="UP001168821">
    <property type="component" value="Unassembled WGS sequence"/>
</dbReference>
<dbReference type="Gene3D" id="3.40.630.30">
    <property type="match status" value="1"/>
</dbReference>
<sequence>MENVILATSDDGTIVYQKLTPKYLKQAAQTTKEILFSQGTIGRSFGVPEDPEALAELEQLPLEAAKDGMSIIAVDKTTDKIAGVSINKFLVKSQPFFQKFLATFKNSKSRQYVDYILTTYEFFDIFEHCGVDCVMQILFLSTSVEYRKRGIATKLCELSVKHAQKLRDGVNVKEAVDGGKVGLEPVAEVVYAMFTSPISQKIGRELEFEIAKRRSVKKSGESQGEAPVMTLEYKVLHKS</sequence>
<dbReference type="PANTHER" id="PTHR20905">
    <property type="entry name" value="N-ACETYLTRANSFERASE-RELATED"/>
    <property type="match status" value="1"/>
</dbReference>
<dbReference type="EMBL" id="JALNTZ010000004">
    <property type="protein sequence ID" value="KAJ3657143.1"/>
    <property type="molecule type" value="Genomic_DNA"/>
</dbReference>
<organism evidence="1 2">
    <name type="scientific">Zophobas morio</name>
    <dbReference type="NCBI Taxonomy" id="2755281"/>
    <lineage>
        <taxon>Eukaryota</taxon>
        <taxon>Metazoa</taxon>
        <taxon>Ecdysozoa</taxon>
        <taxon>Arthropoda</taxon>
        <taxon>Hexapoda</taxon>
        <taxon>Insecta</taxon>
        <taxon>Pterygota</taxon>
        <taxon>Neoptera</taxon>
        <taxon>Endopterygota</taxon>
        <taxon>Coleoptera</taxon>
        <taxon>Polyphaga</taxon>
        <taxon>Cucujiformia</taxon>
        <taxon>Tenebrionidae</taxon>
        <taxon>Zophobas</taxon>
    </lineage>
</organism>
<accession>A0AA38MI84</accession>